<keyword evidence="2 5" id="KW-1015">Disulfide bond</keyword>
<proteinExistence type="predicted"/>
<reference evidence="8 9" key="1">
    <citation type="submission" date="2015-12" db="EMBL/GenBank/DDBJ databases">
        <title>The genome of Folsomia candida.</title>
        <authorList>
            <person name="Faddeeva A."/>
            <person name="Derks M.F."/>
            <person name="Anvar Y."/>
            <person name="Smit S."/>
            <person name="Van Straalen N."/>
            <person name="Roelofs D."/>
        </authorList>
    </citation>
    <scope>NUCLEOTIDE SEQUENCE [LARGE SCALE GENOMIC DNA]</scope>
    <source>
        <strain evidence="8 9">VU population</strain>
        <tissue evidence="8">Whole body</tissue>
    </source>
</reference>
<keyword evidence="9" id="KW-1185">Reference proteome</keyword>
<feature type="disulfide bond" evidence="5">
    <location>
        <begin position="275"/>
        <end position="289"/>
    </location>
</feature>
<dbReference type="Pfam" id="PF00405">
    <property type="entry name" value="Transferrin"/>
    <property type="match status" value="2"/>
</dbReference>
<feature type="binding site" evidence="3">
    <location>
        <position position="519"/>
    </location>
    <ligand>
        <name>hydrogencarbonate</name>
        <dbReference type="ChEBI" id="CHEBI:17544"/>
        <label>1</label>
    </ligand>
</feature>
<dbReference type="GO" id="GO:0005886">
    <property type="term" value="C:plasma membrane"/>
    <property type="evidence" value="ECO:0007669"/>
    <property type="project" value="TreeGrafter"/>
</dbReference>
<dbReference type="OMA" id="YSNMCAL"/>
<dbReference type="SUPFAM" id="SSF53850">
    <property type="entry name" value="Periplasmic binding protein-like II"/>
    <property type="match status" value="2"/>
</dbReference>
<keyword evidence="4" id="KW-0479">Metal-binding</keyword>
<dbReference type="GO" id="GO:0005769">
    <property type="term" value="C:early endosome"/>
    <property type="evidence" value="ECO:0007669"/>
    <property type="project" value="TreeGrafter"/>
</dbReference>
<comment type="caution">
    <text evidence="8">The sequence shown here is derived from an EMBL/GenBank/DDBJ whole genome shotgun (WGS) entry which is preliminary data.</text>
</comment>
<dbReference type="GO" id="GO:0046872">
    <property type="term" value="F:metal ion binding"/>
    <property type="evidence" value="ECO:0007669"/>
    <property type="project" value="UniProtKB-KW"/>
</dbReference>
<feature type="domain" description="Transferrin-like" evidence="7">
    <location>
        <begin position="396"/>
        <end position="743"/>
    </location>
</feature>
<evidence type="ECO:0000256" key="4">
    <source>
        <dbReference type="PIRSR" id="PIRSR002549-3"/>
    </source>
</evidence>
<feature type="binding site" evidence="3">
    <location>
        <position position="147"/>
    </location>
    <ligand>
        <name>hydrogencarbonate</name>
        <dbReference type="ChEBI" id="CHEBI:17544"/>
        <label>1</label>
    </ligand>
</feature>
<evidence type="ECO:0000256" key="1">
    <source>
        <dbReference type="ARBA" id="ARBA00022737"/>
    </source>
</evidence>
<feature type="binding site" evidence="4">
    <location>
        <position position="117"/>
    </location>
    <ligand>
        <name>Fe(3+)</name>
        <dbReference type="ChEBI" id="CHEBI:29034"/>
        <label>1</label>
    </ligand>
</feature>
<dbReference type="GO" id="GO:0006826">
    <property type="term" value="P:iron ion transport"/>
    <property type="evidence" value="ECO:0007669"/>
    <property type="project" value="TreeGrafter"/>
</dbReference>
<organism evidence="8 9">
    <name type="scientific">Folsomia candida</name>
    <name type="common">Springtail</name>
    <dbReference type="NCBI Taxonomy" id="158441"/>
    <lineage>
        <taxon>Eukaryota</taxon>
        <taxon>Metazoa</taxon>
        <taxon>Ecdysozoa</taxon>
        <taxon>Arthropoda</taxon>
        <taxon>Hexapoda</taxon>
        <taxon>Collembola</taxon>
        <taxon>Entomobryomorpha</taxon>
        <taxon>Isotomoidea</taxon>
        <taxon>Isotomidae</taxon>
        <taxon>Proisotominae</taxon>
        <taxon>Folsomia</taxon>
    </lineage>
</organism>
<keyword evidence="6" id="KW-0732">Signal</keyword>
<feature type="domain" description="Transferrin-like" evidence="7">
    <location>
        <begin position="34"/>
        <end position="390"/>
    </location>
</feature>
<dbReference type="GO" id="GO:0005615">
    <property type="term" value="C:extracellular space"/>
    <property type="evidence" value="ECO:0007669"/>
    <property type="project" value="InterPro"/>
</dbReference>
<keyword evidence="4" id="KW-0408">Iron</keyword>
<feature type="disulfide bond" evidence="5">
    <location>
        <begin position="141"/>
        <end position="238"/>
    </location>
</feature>
<dbReference type="PIRSF" id="PIRSF002549">
    <property type="entry name" value="Transferrin"/>
    <property type="match status" value="1"/>
</dbReference>
<evidence type="ECO:0000313" key="8">
    <source>
        <dbReference type="EMBL" id="OXA60291.1"/>
    </source>
</evidence>
<dbReference type="PRINTS" id="PR00422">
    <property type="entry name" value="TRANSFERRIN"/>
</dbReference>
<feature type="binding site" evidence="3">
    <location>
        <position position="518"/>
    </location>
    <ligand>
        <name>hydrogencarbonate</name>
        <dbReference type="ChEBI" id="CHEBI:17544"/>
        <label>1</label>
    </ligand>
</feature>
<feature type="chain" id="PRO_5012036518" evidence="6">
    <location>
        <begin position="30"/>
        <end position="776"/>
    </location>
</feature>
<sequence length="776" mass="85596">MNPYKRSHAIVLASAIFAILFATAEITFAQKAPFRLCVSVEFMKQCEDMLAAVPNSNVKCVSTVDKIDCITKISKDEADFAPLEPEEMWVAHRFVKEGFIVISEVRWAEFENRNFRYEPVAVVRKSSGIKSISDLAGRKSCHTGFGRNAGWKIPFSHLMDKDQLPKLCDGINAPTTEKDLFAISNYFKEVCAPGAWVPEKDKDLELKKKYPNLCQLCENPSLCSRDDKHGGYEGALKCLTQKGADIAWTKMDAVISYFKLDSQPIAGTEDYHFLCWDGSSMPLNLNNTCSWAKRPWKAYLSSSRLSSADIGDLQTAITALRNKGNDLPAGDQKLPDWMRNVLEISNEPPRKLNQTDVIFHFETHVAKLTTPISYLSVGKNYSVTIEKPSCATGSSIKFCVKNDLEKSKCLSLQLAAAGRRVLPKVDCVLAETDLECIQKVGNGQADLVNLSPKDSDWAQRNYDLVPVLSEVEWNHNKDDIGPYRYAIAVIKSSDPQDYKNISALQGKKSCHGSIRSLAGWNAPLAKLRDLNLIGGPTCGLTIQMSQFFGNQSCVPGAKDVAIPTRMPWLPTKNLCSICAGDGPLAGQAFTPDTVCKDDSSERYFGAEGALQCLLDGVGDVAFIDHVELHGKILASGDMKATDFKLLCTNGSTMSNLTNYQACNWGKIPSNQILTRSGDEWEVKREDVRLTLLKISDTLGPGGKAVGVLKLFGPYFGNNDFLFKDTSIGLCDYKSVPEFKSLISDFDYCTTSTAPSLFSSFSILIFSCVALIMARFS</sequence>
<dbReference type="PROSITE" id="PS51408">
    <property type="entry name" value="TRANSFERRIN_LIKE_4"/>
    <property type="match status" value="2"/>
</dbReference>
<dbReference type="PANTHER" id="PTHR11485">
    <property type="entry name" value="TRANSFERRIN"/>
    <property type="match status" value="1"/>
</dbReference>
<evidence type="ECO:0000256" key="6">
    <source>
        <dbReference type="SAM" id="SignalP"/>
    </source>
</evidence>
<dbReference type="CDD" id="cd13529">
    <property type="entry name" value="PBP2_transferrin"/>
    <property type="match status" value="2"/>
</dbReference>
<feature type="disulfide bond" evidence="5">
    <location>
        <begin position="37"/>
        <end position="69"/>
    </location>
</feature>
<feature type="disulfide bond" evidence="5">
    <location>
        <begin position="46"/>
        <end position="60"/>
    </location>
</feature>
<dbReference type="InterPro" id="IPR001156">
    <property type="entry name" value="Transferrin-like_dom"/>
</dbReference>
<feature type="disulfide bond" evidence="5">
    <location>
        <begin position="510"/>
        <end position="612"/>
    </location>
</feature>
<name>A0A226ETZ5_FOLCA</name>
<feature type="disulfide bond" evidence="5">
    <location>
        <begin position="553"/>
        <end position="578"/>
    </location>
</feature>
<dbReference type="PANTHER" id="PTHR11485:SF57">
    <property type="entry name" value="TRANSFERRIN"/>
    <property type="match status" value="1"/>
</dbReference>
<feature type="binding site" evidence="4">
    <location>
        <position position="232"/>
    </location>
    <ligand>
        <name>Fe(3+)</name>
        <dbReference type="ChEBI" id="CHEBI:29034"/>
        <label>1</label>
    </ligand>
</feature>
<dbReference type="InterPro" id="IPR016357">
    <property type="entry name" value="Transferrin"/>
</dbReference>
<dbReference type="Proteomes" id="UP000198287">
    <property type="component" value="Unassembled WGS sequence"/>
</dbReference>
<evidence type="ECO:0000256" key="2">
    <source>
        <dbReference type="ARBA" id="ARBA00023157"/>
    </source>
</evidence>
<dbReference type="EMBL" id="LNIX01000002">
    <property type="protein sequence ID" value="OXA60291.1"/>
    <property type="molecule type" value="Genomic_DNA"/>
</dbReference>
<feature type="binding site" evidence="3">
    <location>
        <position position="149"/>
    </location>
    <ligand>
        <name>hydrogencarbonate</name>
        <dbReference type="ChEBI" id="CHEBI:17544"/>
        <label>1</label>
    </ligand>
</feature>
<feature type="disulfide bond" evidence="5">
    <location>
        <begin position="647"/>
        <end position="662"/>
    </location>
</feature>
<gene>
    <name evidence="8" type="ORF">Fcan01_04269</name>
</gene>
<evidence type="ECO:0000256" key="3">
    <source>
        <dbReference type="PIRSR" id="PIRSR002549-2"/>
    </source>
</evidence>
<evidence type="ECO:0000259" key="7">
    <source>
        <dbReference type="PROSITE" id="PS51408"/>
    </source>
</evidence>
<dbReference type="Gene3D" id="3.40.190.10">
    <property type="entry name" value="Periplasmic binding protein-like II"/>
    <property type="match status" value="3"/>
</dbReference>
<evidence type="ECO:0000256" key="5">
    <source>
        <dbReference type="PIRSR" id="PIRSR002549-4"/>
    </source>
</evidence>
<accession>A0A226ETZ5</accession>
<evidence type="ECO:0000313" key="9">
    <source>
        <dbReference type="Proteomes" id="UP000198287"/>
    </source>
</evidence>
<feature type="binding site" evidence="3">
    <location>
        <position position="150"/>
    </location>
    <ligand>
        <name>hydrogencarbonate</name>
        <dbReference type="ChEBI" id="CHEBI:17544"/>
        <label>1</label>
    </ligand>
</feature>
<dbReference type="GO" id="GO:0055037">
    <property type="term" value="C:recycling endosome"/>
    <property type="evidence" value="ECO:0007669"/>
    <property type="project" value="TreeGrafter"/>
</dbReference>
<protein>
    <submittedName>
        <fullName evidence="8">Transferrin</fullName>
    </submittedName>
</protein>
<feature type="disulfide bond" evidence="5">
    <location>
        <begin position="191"/>
        <end position="217"/>
    </location>
</feature>
<feature type="disulfide bond" evidence="5">
    <location>
        <begin position="409"/>
        <end position="427"/>
    </location>
</feature>
<keyword evidence="1" id="KW-0677">Repeat</keyword>
<feature type="binding site" evidence="3">
    <location>
        <position position="143"/>
    </location>
    <ligand>
        <name>hydrogencarbonate</name>
        <dbReference type="ChEBI" id="CHEBI:17544"/>
        <label>1</label>
    </ligand>
</feature>
<dbReference type="SMART" id="SM00094">
    <property type="entry name" value="TR_FER"/>
    <property type="match status" value="2"/>
</dbReference>
<dbReference type="OrthoDB" id="5914301at2759"/>
<feature type="disulfide bond" evidence="5">
    <location>
        <begin position="399"/>
        <end position="436"/>
    </location>
</feature>
<feature type="disulfide bond" evidence="5">
    <location>
        <begin position="575"/>
        <end position="595"/>
    </location>
</feature>
<feature type="signal peptide" evidence="6">
    <location>
        <begin position="1"/>
        <end position="29"/>
    </location>
</feature>
<dbReference type="AlphaFoldDB" id="A0A226ETZ5"/>